<sequence length="141" mass="15823">MEYVVNLYKKYGIGKMRLFDPSLAALQALRGSQIRVILGIQNEDLSNLAELFWGLHIPPSSGAFIADTRDVMSGILAFLSRQGSPLLINAYPYFAYVSDPVNVRLDYAQFTATSPRAVDGNLNFFNLLTPWLMPFSQLCRK</sequence>
<dbReference type="InterPro" id="IPR017853">
    <property type="entry name" value="GH"/>
</dbReference>
<evidence type="ECO:0000256" key="8">
    <source>
        <dbReference type="RuleBase" id="RU004335"/>
    </source>
</evidence>
<evidence type="ECO:0000256" key="4">
    <source>
        <dbReference type="ARBA" id="ARBA00022801"/>
    </source>
</evidence>
<organism evidence="9 10">
    <name type="scientific">Rosa chinensis</name>
    <name type="common">China rose</name>
    <dbReference type="NCBI Taxonomy" id="74649"/>
    <lineage>
        <taxon>Eukaryota</taxon>
        <taxon>Viridiplantae</taxon>
        <taxon>Streptophyta</taxon>
        <taxon>Embryophyta</taxon>
        <taxon>Tracheophyta</taxon>
        <taxon>Spermatophyta</taxon>
        <taxon>Magnoliopsida</taxon>
        <taxon>eudicotyledons</taxon>
        <taxon>Gunneridae</taxon>
        <taxon>Pentapetalae</taxon>
        <taxon>rosids</taxon>
        <taxon>fabids</taxon>
        <taxon>Rosales</taxon>
        <taxon>Rosaceae</taxon>
        <taxon>Rosoideae</taxon>
        <taxon>Rosoideae incertae sedis</taxon>
        <taxon>Rosa</taxon>
    </lineage>
</organism>
<evidence type="ECO:0000256" key="2">
    <source>
        <dbReference type="ARBA" id="ARBA00008773"/>
    </source>
</evidence>
<keyword evidence="10" id="KW-1185">Reference proteome</keyword>
<gene>
    <name evidence="9" type="ORF">RchiOBHm_Chr6g0274281</name>
</gene>
<dbReference type="OMA" id="WNIVPAM"/>
<name>A0A2P6PRQ9_ROSCH</name>
<dbReference type="SUPFAM" id="SSF51445">
    <property type="entry name" value="(Trans)glycosidases"/>
    <property type="match status" value="1"/>
</dbReference>
<comment type="caution">
    <text evidence="9">The sequence shown here is derived from an EMBL/GenBank/DDBJ whole genome shotgun (WGS) entry which is preliminary data.</text>
</comment>
<evidence type="ECO:0000313" key="10">
    <source>
        <dbReference type="Proteomes" id="UP000238479"/>
    </source>
</evidence>
<accession>A0A2P6PRQ9</accession>
<dbReference type="PANTHER" id="PTHR32227">
    <property type="entry name" value="GLUCAN ENDO-1,3-BETA-GLUCOSIDASE BG1-RELATED-RELATED"/>
    <property type="match status" value="1"/>
</dbReference>
<evidence type="ECO:0000256" key="7">
    <source>
        <dbReference type="ARBA" id="ARBA00033417"/>
    </source>
</evidence>
<dbReference type="Gramene" id="PRQ24604">
    <property type="protein sequence ID" value="PRQ24604"/>
    <property type="gene ID" value="RchiOBHm_Chr6g0274281"/>
</dbReference>
<dbReference type="InterPro" id="IPR000490">
    <property type="entry name" value="Glyco_hydro_17"/>
</dbReference>
<evidence type="ECO:0000256" key="1">
    <source>
        <dbReference type="ARBA" id="ARBA00000382"/>
    </source>
</evidence>
<dbReference type="EMBL" id="PDCK01000044">
    <property type="protein sequence ID" value="PRQ24604.1"/>
    <property type="molecule type" value="Genomic_DNA"/>
</dbReference>
<evidence type="ECO:0000313" key="9">
    <source>
        <dbReference type="EMBL" id="PRQ24604.1"/>
    </source>
</evidence>
<dbReference type="GO" id="GO:0005975">
    <property type="term" value="P:carbohydrate metabolic process"/>
    <property type="evidence" value="ECO:0007669"/>
    <property type="project" value="InterPro"/>
</dbReference>
<evidence type="ECO:0000256" key="3">
    <source>
        <dbReference type="ARBA" id="ARBA00012780"/>
    </source>
</evidence>
<dbReference type="STRING" id="74649.A0A2P6PRQ9"/>
<dbReference type="EC" id="3.2.1.39" evidence="3"/>
<keyword evidence="5 9" id="KW-0326">Glycosidase</keyword>
<proteinExistence type="inferred from homology"/>
<keyword evidence="4 9" id="KW-0378">Hydrolase</keyword>
<dbReference type="Gene3D" id="3.20.20.80">
    <property type="entry name" value="Glycosidases"/>
    <property type="match status" value="2"/>
</dbReference>
<dbReference type="GO" id="GO:0042973">
    <property type="term" value="F:glucan endo-1,3-beta-D-glucosidase activity"/>
    <property type="evidence" value="ECO:0007669"/>
    <property type="project" value="UniProtKB-EC"/>
</dbReference>
<dbReference type="AlphaFoldDB" id="A0A2P6PRQ9"/>
<dbReference type="InterPro" id="IPR044965">
    <property type="entry name" value="Glyco_hydro_17_plant"/>
</dbReference>
<dbReference type="Pfam" id="PF00332">
    <property type="entry name" value="Glyco_hydro_17"/>
    <property type="match status" value="1"/>
</dbReference>
<dbReference type="Proteomes" id="UP000238479">
    <property type="component" value="Chromosome 6"/>
</dbReference>
<reference evidence="9 10" key="1">
    <citation type="journal article" date="2018" name="Nat. Genet.">
        <title>The Rosa genome provides new insights in the design of modern roses.</title>
        <authorList>
            <person name="Bendahmane M."/>
        </authorList>
    </citation>
    <scope>NUCLEOTIDE SEQUENCE [LARGE SCALE GENOMIC DNA]</scope>
    <source>
        <strain evidence="10">cv. Old Blush</strain>
    </source>
</reference>
<protein>
    <recommendedName>
        <fullName evidence="3">glucan endo-1,3-beta-D-glucosidase</fullName>
        <ecNumber evidence="3">3.2.1.39</ecNumber>
    </recommendedName>
    <alternativeName>
        <fullName evidence="6">(1-&gt;3)-beta-glucan endohydrolase</fullName>
    </alternativeName>
    <alternativeName>
        <fullName evidence="7">Beta-1,3-endoglucanase</fullName>
    </alternativeName>
</protein>
<evidence type="ECO:0000256" key="5">
    <source>
        <dbReference type="ARBA" id="ARBA00023295"/>
    </source>
</evidence>
<comment type="similarity">
    <text evidence="2 8">Belongs to the glycosyl hydrolase 17 family.</text>
</comment>
<comment type="catalytic activity">
    <reaction evidence="1">
        <text>Hydrolysis of (1-&gt;3)-beta-D-glucosidic linkages in (1-&gt;3)-beta-D-glucans.</text>
        <dbReference type="EC" id="3.2.1.39"/>
    </reaction>
</comment>
<evidence type="ECO:0000256" key="6">
    <source>
        <dbReference type="ARBA" id="ARBA00033335"/>
    </source>
</evidence>